<evidence type="ECO:0000256" key="3">
    <source>
        <dbReference type="ARBA" id="ARBA00023163"/>
    </source>
</evidence>
<keyword evidence="6" id="KW-1185">Reference proteome</keyword>
<dbReference type="PANTHER" id="PTHR43280">
    <property type="entry name" value="ARAC-FAMILY TRANSCRIPTIONAL REGULATOR"/>
    <property type="match status" value="1"/>
</dbReference>
<dbReference type="InterPro" id="IPR018060">
    <property type="entry name" value="HTH_AraC"/>
</dbReference>
<dbReference type="InterPro" id="IPR020449">
    <property type="entry name" value="Tscrpt_reg_AraC-type_HTH"/>
</dbReference>
<gene>
    <name evidence="5" type="ORF">SAMN04488540_11755</name>
</gene>
<keyword evidence="3" id="KW-0804">Transcription</keyword>
<evidence type="ECO:0000256" key="2">
    <source>
        <dbReference type="ARBA" id="ARBA00023125"/>
    </source>
</evidence>
<dbReference type="PROSITE" id="PS01124">
    <property type="entry name" value="HTH_ARAC_FAMILY_2"/>
    <property type="match status" value="1"/>
</dbReference>
<keyword evidence="2" id="KW-0238">DNA-binding</keyword>
<dbReference type="EMBL" id="FNEM01000017">
    <property type="protein sequence ID" value="SDK01291.1"/>
    <property type="molecule type" value="Genomic_DNA"/>
</dbReference>
<reference evidence="6" key="1">
    <citation type="submission" date="2016-10" db="EMBL/GenBank/DDBJ databases">
        <authorList>
            <person name="Varghese N."/>
            <person name="Submissions S."/>
        </authorList>
    </citation>
    <scope>NUCLEOTIDE SEQUENCE [LARGE SCALE GENOMIC DNA]</scope>
    <source>
        <strain evidence="6">DSM 23317</strain>
    </source>
</reference>
<dbReference type="SMART" id="SM00342">
    <property type="entry name" value="HTH_ARAC"/>
    <property type="match status" value="1"/>
</dbReference>
<organism evidence="5 6">
    <name type="scientific">Ferrimonas sediminum</name>
    <dbReference type="NCBI Taxonomy" id="718193"/>
    <lineage>
        <taxon>Bacteria</taxon>
        <taxon>Pseudomonadati</taxon>
        <taxon>Pseudomonadota</taxon>
        <taxon>Gammaproteobacteria</taxon>
        <taxon>Alteromonadales</taxon>
        <taxon>Ferrimonadaceae</taxon>
        <taxon>Ferrimonas</taxon>
    </lineage>
</organism>
<accession>A0A1G8YEZ7</accession>
<dbReference type="Proteomes" id="UP000199527">
    <property type="component" value="Unassembled WGS sequence"/>
</dbReference>
<evidence type="ECO:0000256" key="1">
    <source>
        <dbReference type="ARBA" id="ARBA00023015"/>
    </source>
</evidence>
<keyword evidence="1" id="KW-0805">Transcription regulation</keyword>
<dbReference type="Gene3D" id="1.10.10.60">
    <property type="entry name" value="Homeodomain-like"/>
    <property type="match status" value="1"/>
</dbReference>
<protein>
    <submittedName>
        <fullName evidence="5">Helix-turn-helix domain-containing protein</fullName>
    </submittedName>
</protein>
<proteinExistence type="predicted"/>
<feature type="domain" description="HTH araC/xylS-type" evidence="4">
    <location>
        <begin position="132"/>
        <end position="230"/>
    </location>
</feature>
<dbReference type="GO" id="GO:0003700">
    <property type="term" value="F:DNA-binding transcription factor activity"/>
    <property type="evidence" value="ECO:0007669"/>
    <property type="project" value="InterPro"/>
</dbReference>
<dbReference type="AlphaFoldDB" id="A0A1G8YEZ7"/>
<dbReference type="InterPro" id="IPR009057">
    <property type="entry name" value="Homeodomain-like_sf"/>
</dbReference>
<dbReference type="SUPFAM" id="SSF46689">
    <property type="entry name" value="Homeodomain-like"/>
    <property type="match status" value="2"/>
</dbReference>
<name>A0A1G8YEZ7_9GAMM</name>
<dbReference type="PANTHER" id="PTHR43280:SF2">
    <property type="entry name" value="HTH-TYPE TRANSCRIPTIONAL REGULATOR EXSA"/>
    <property type="match status" value="1"/>
</dbReference>
<dbReference type="Pfam" id="PF12833">
    <property type="entry name" value="HTH_18"/>
    <property type="match status" value="1"/>
</dbReference>
<evidence type="ECO:0000259" key="4">
    <source>
        <dbReference type="PROSITE" id="PS01124"/>
    </source>
</evidence>
<dbReference type="PRINTS" id="PR00032">
    <property type="entry name" value="HTHARAC"/>
</dbReference>
<evidence type="ECO:0000313" key="5">
    <source>
        <dbReference type="EMBL" id="SDK01291.1"/>
    </source>
</evidence>
<sequence length="262" mass="29811">MTVASPGVSLCHFDQPCPAKLVAQLSDALSLTVYPVSGLPGNDDPCIVIMHQQDHQEMLAIEQLRLKYPNRPLLLLMPRLSIPALRWALTHSITQAYSYPLSALEATEVKLQLNKHYHCPTIMQRHTHDKLRLVLDRIEKTFDQPLTLQQLAINAGISHSRLSHLFREELGIKFSHYLICRRLEAAPELLREEGLTVAAIAYRLSFSTPSHFCRAFKAHFGLTPSEYKQGGKSGHYSNSYRRYLDCRHPHSHRHGIAFESMS</sequence>
<dbReference type="GO" id="GO:0043565">
    <property type="term" value="F:sequence-specific DNA binding"/>
    <property type="evidence" value="ECO:0007669"/>
    <property type="project" value="InterPro"/>
</dbReference>
<evidence type="ECO:0000313" key="6">
    <source>
        <dbReference type="Proteomes" id="UP000199527"/>
    </source>
</evidence>